<reference evidence="4 5" key="1">
    <citation type="submission" date="2016-10" db="EMBL/GenBank/DDBJ databases">
        <authorList>
            <person name="de Groot N.N."/>
        </authorList>
    </citation>
    <scope>NUCLEOTIDE SEQUENCE [LARGE SCALE GENOMIC DNA]</scope>
    <source>
        <strain evidence="4 5">AR67</strain>
    </source>
</reference>
<evidence type="ECO:0000259" key="3">
    <source>
        <dbReference type="PROSITE" id="PS51737"/>
    </source>
</evidence>
<proteinExistence type="predicted"/>
<dbReference type="RefSeq" id="WP_074960458.1">
    <property type="nucleotide sequence ID" value="NZ_FOKQ01000006.1"/>
</dbReference>
<organism evidence="4 5">
    <name type="scientific">Ruminococcus albus</name>
    <dbReference type="NCBI Taxonomy" id="1264"/>
    <lineage>
        <taxon>Bacteria</taxon>
        <taxon>Bacillati</taxon>
        <taxon>Bacillota</taxon>
        <taxon>Clostridia</taxon>
        <taxon>Eubacteriales</taxon>
        <taxon>Oscillospiraceae</taxon>
        <taxon>Ruminococcus</taxon>
    </lineage>
</organism>
<dbReference type="InterPro" id="IPR025827">
    <property type="entry name" value="Zn_ribbon_recom_dom"/>
</dbReference>
<keyword evidence="1" id="KW-0175">Coiled coil</keyword>
<dbReference type="PROSITE" id="PS51737">
    <property type="entry name" value="RECOMBINASE_DNA_BIND"/>
    <property type="match status" value="1"/>
</dbReference>
<dbReference type="GO" id="GO:0000150">
    <property type="term" value="F:DNA strand exchange activity"/>
    <property type="evidence" value="ECO:0007669"/>
    <property type="project" value="InterPro"/>
</dbReference>
<dbReference type="eggNOG" id="COG1961">
    <property type="taxonomic scope" value="Bacteria"/>
</dbReference>
<dbReference type="SMART" id="SM00857">
    <property type="entry name" value="Resolvase"/>
    <property type="match status" value="1"/>
</dbReference>
<evidence type="ECO:0000313" key="4">
    <source>
        <dbReference type="EMBL" id="SFC01712.1"/>
    </source>
</evidence>
<gene>
    <name evidence="4" type="ORF">SAMN02910406_00988</name>
</gene>
<feature type="domain" description="Recombinase" evidence="3">
    <location>
        <begin position="167"/>
        <end position="320"/>
    </location>
</feature>
<dbReference type="PROSITE" id="PS51736">
    <property type="entry name" value="RECOMBINASES_3"/>
    <property type="match status" value="1"/>
</dbReference>
<dbReference type="InterPro" id="IPR036162">
    <property type="entry name" value="Resolvase-like_N_sf"/>
</dbReference>
<dbReference type="Proteomes" id="UP000182192">
    <property type="component" value="Unassembled WGS sequence"/>
</dbReference>
<dbReference type="InterPro" id="IPR011109">
    <property type="entry name" value="DNA_bind_recombinase_dom"/>
</dbReference>
<sequence>MRKSTKTNDGITAIYVRRSVSDKDKGNNSLSISAQKEECIRFVGDCEYRIYCDDGKSGKDVMHRPAFMQMMSDAREGLISRIIVKKYDRFSRNMREYLNITDELDRYGVTVYSLSEPFNTETKEGRMMRNNLLNFAEFERETIAARVADAFNTKARETGFYQGGKVQFGYTPERRTINGKTGSVLVPSENAEAVCVAYDLYQHPENSLTDIIRYMTENGINASRPTPRTKTGISNLDRSHLSRILENPLYVRANKDVYRYFLSRGYELLDDIEAYDGVHGLFVHAGGDDTHFVKVAYHEGLVDGDVWLRVQDRKSHQSKFPNNGKAMNSWLVGMVKCACCGYAMHFNHSVRNEGKKVYYRFLDYGKYTLNGCPTPPIKMKPKQVEDAVLTEMKKRIEQLNIEKHEESKPDAETESIKTEIIRLDSEIQKLMEKLADADTVLFDYIQKRVSALHEQKSELEKKMQTMCRKRKAIDTKPLEEPMKQWDKLTVQEKHDLAAAMIDVVLISDETGIEVKFSI</sequence>
<dbReference type="GO" id="GO:0003677">
    <property type="term" value="F:DNA binding"/>
    <property type="evidence" value="ECO:0007669"/>
    <property type="project" value="InterPro"/>
</dbReference>
<dbReference type="SUPFAM" id="SSF53041">
    <property type="entry name" value="Resolvase-like"/>
    <property type="match status" value="1"/>
</dbReference>
<dbReference type="OrthoDB" id="9781670at2"/>
<dbReference type="CDD" id="cd00338">
    <property type="entry name" value="Ser_Recombinase"/>
    <property type="match status" value="1"/>
</dbReference>
<protein>
    <submittedName>
        <fullName evidence="4">Site-specific DNA recombinase</fullName>
    </submittedName>
</protein>
<dbReference type="AlphaFoldDB" id="A0A1I1FRR9"/>
<dbReference type="InterPro" id="IPR038109">
    <property type="entry name" value="DNA_bind_recomb_sf"/>
</dbReference>
<accession>A0A1I1FRR9</accession>
<dbReference type="InterPro" id="IPR006119">
    <property type="entry name" value="Resolv_N"/>
</dbReference>
<dbReference type="Pfam" id="PF13408">
    <property type="entry name" value="Zn_ribbon_recom"/>
    <property type="match status" value="1"/>
</dbReference>
<dbReference type="EMBL" id="FOKQ01000006">
    <property type="protein sequence ID" value="SFC01712.1"/>
    <property type="molecule type" value="Genomic_DNA"/>
</dbReference>
<dbReference type="PANTHER" id="PTHR30461:SF23">
    <property type="entry name" value="DNA RECOMBINASE-RELATED"/>
    <property type="match status" value="1"/>
</dbReference>
<dbReference type="PANTHER" id="PTHR30461">
    <property type="entry name" value="DNA-INVERTASE FROM LAMBDOID PROPHAGE"/>
    <property type="match status" value="1"/>
</dbReference>
<dbReference type="Pfam" id="PF00239">
    <property type="entry name" value="Resolvase"/>
    <property type="match status" value="1"/>
</dbReference>
<dbReference type="Gene3D" id="3.40.50.1390">
    <property type="entry name" value="Resolvase, N-terminal catalytic domain"/>
    <property type="match status" value="1"/>
</dbReference>
<dbReference type="Gene3D" id="3.90.1750.20">
    <property type="entry name" value="Putative Large Serine Recombinase, Chain B, Domain 2"/>
    <property type="match status" value="1"/>
</dbReference>
<name>A0A1I1FRR9_RUMAL</name>
<dbReference type="InterPro" id="IPR050639">
    <property type="entry name" value="SSR_resolvase"/>
</dbReference>
<feature type="coiled-coil region" evidence="1">
    <location>
        <begin position="413"/>
        <end position="469"/>
    </location>
</feature>
<evidence type="ECO:0000256" key="1">
    <source>
        <dbReference type="SAM" id="Coils"/>
    </source>
</evidence>
<dbReference type="Pfam" id="PF07508">
    <property type="entry name" value="Recombinase"/>
    <property type="match status" value="1"/>
</dbReference>
<evidence type="ECO:0000313" key="5">
    <source>
        <dbReference type="Proteomes" id="UP000182192"/>
    </source>
</evidence>
<evidence type="ECO:0000259" key="2">
    <source>
        <dbReference type="PROSITE" id="PS51736"/>
    </source>
</evidence>
<feature type="domain" description="Resolvase/invertase-type recombinase catalytic" evidence="2">
    <location>
        <begin position="11"/>
        <end position="158"/>
    </location>
</feature>